<evidence type="ECO:0000313" key="2">
    <source>
        <dbReference type="EMBL" id="KAJ4446671.1"/>
    </source>
</evidence>
<proteinExistence type="predicted"/>
<name>A0ABQ8TL86_PERAM</name>
<keyword evidence="1" id="KW-0812">Transmembrane</keyword>
<organism evidence="2 3">
    <name type="scientific">Periplaneta americana</name>
    <name type="common">American cockroach</name>
    <name type="synonym">Blatta americana</name>
    <dbReference type="NCBI Taxonomy" id="6978"/>
    <lineage>
        <taxon>Eukaryota</taxon>
        <taxon>Metazoa</taxon>
        <taxon>Ecdysozoa</taxon>
        <taxon>Arthropoda</taxon>
        <taxon>Hexapoda</taxon>
        <taxon>Insecta</taxon>
        <taxon>Pterygota</taxon>
        <taxon>Neoptera</taxon>
        <taxon>Polyneoptera</taxon>
        <taxon>Dictyoptera</taxon>
        <taxon>Blattodea</taxon>
        <taxon>Blattoidea</taxon>
        <taxon>Blattidae</taxon>
        <taxon>Blattinae</taxon>
        <taxon>Periplaneta</taxon>
    </lineage>
</organism>
<gene>
    <name evidence="2" type="ORF">ANN_13368</name>
</gene>
<dbReference type="Proteomes" id="UP001148838">
    <property type="component" value="Unassembled WGS sequence"/>
</dbReference>
<protein>
    <submittedName>
        <fullName evidence="2">Uncharacterized protein</fullName>
    </submittedName>
</protein>
<keyword evidence="1" id="KW-1133">Transmembrane helix</keyword>
<evidence type="ECO:0000313" key="3">
    <source>
        <dbReference type="Proteomes" id="UP001148838"/>
    </source>
</evidence>
<keyword evidence="3" id="KW-1185">Reference proteome</keyword>
<evidence type="ECO:0000256" key="1">
    <source>
        <dbReference type="SAM" id="Phobius"/>
    </source>
</evidence>
<sequence>MNLLRNHREIPGEKNVKNESLVEKDKILLPVLHMKLGLMKNFVKALDKHGQGFGYLRIKFPKLSDSKLKEGIFIGPQIHEITHDDNFVELLTKKEKCAWLVFRQICSNFLGNVKADNYKKLIRNLLKSYQRTECNMSMEIHFLHSHLDFPPPSKMGAVSDEYGEKFHQPWREATEKDDKIVTLQPERQVEVETALQEERRGVLVAMLFTNIIPCFIVHVLFKKHARIPHLANFSSTSAAHLDVLFRKESILSKR</sequence>
<dbReference type="PANTHER" id="PTHR46114:SF2">
    <property type="entry name" value="CULLIN N-TERMINAL DOMAIN-CONTAINING PROTEIN"/>
    <property type="match status" value="1"/>
</dbReference>
<reference evidence="2 3" key="1">
    <citation type="journal article" date="2022" name="Allergy">
        <title>Genome assembly and annotation of Periplaneta americana reveal a comprehensive cockroach allergen profile.</title>
        <authorList>
            <person name="Wang L."/>
            <person name="Xiong Q."/>
            <person name="Saelim N."/>
            <person name="Wang L."/>
            <person name="Nong W."/>
            <person name="Wan A.T."/>
            <person name="Shi M."/>
            <person name="Liu X."/>
            <person name="Cao Q."/>
            <person name="Hui J.H.L."/>
            <person name="Sookrung N."/>
            <person name="Leung T.F."/>
            <person name="Tungtrongchitr A."/>
            <person name="Tsui S.K.W."/>
        </authorList>
    </citation>
    <scope>NUCLEOTIDE SEQUENCE [LARGE SCALE GENOMIC DNA]</scope>
    <source>
        <strain evidence="2">PWHHKU_190912</strain>
    </source>
</reference>
<feature type="transmembrane region" description="Helical" evidence="1">
    <location>
        <begin position="202"/>
        <end position="221"/>
    </location>
</feature>
<dbReference type="PANTHER" id="PTHR46114">
    <property type="entry name" value="APPLE DOMAIN-CONTAINING PROTEIN"/>
    <property type="match status" value="1"/>
</dbReference>
<comment type="caution">
    <text evidence="2">The sequence shown here is derived from an EMBL/GenBank/DDBJ whole genome shotgun (WGS) entry which is preliminary data.</text>
</comment>
<keyword evidence="1" id="KW-0472">Membrane</keyword>
<dbReference type="EMBL" id="JAJSOF020000009">
    <property type="protein sequence ID" value="KAJ4446671.1"/>
    <property type="molecule type" value="Genomic_DNA"/>
</dbReference>
<accession>A0ABQ8TL86</accession>